<evidence type="ECO:0000256" key="1">
    <source>
        <dbReference type="SAM" id="MobiDB-lite"/>
    </source>
</evidence>
<dbReference type="NCBIfam" id="NF040601">
    <property type="entry name" value="TerS_not_xtmA"/>
    <property type="match status" value="1"/>
</dbReference>
<protein>
    <recommendedName>
        <fullName evidence="2">PBSX phage terminase small subunit-like N-terminal domain-containing protein</fullName>
    </recommendedName>
</protein>
<gene>
    <name evidence="3" type="ORF">BP422_13140</name>
</gene>
<sequence>MARERSPNRGKALKLWLDSGGEMLLKDIAAQLGVSDAQIRKWKKADDWEAKLKGYVPNPNGYVTNDSNSHVPKRIGPPLGNKNALGNRGGRGAPKGNKYAVGNNGGAPLRNQNAVRTGEFRTLWMDALSPEELERLQNVDPDPISQAIKTIVQCEWRESGMIEEIQAIRRGLLDKERRVTQERVAQKDAIPVTDPKTGQSTTISVTREALVVTKIEEIEASSSKRILDIEEALTRVVDKRLKAADMLARLTDGMRQAQLEKIYHSIEIEREKLRITRERFEIEKAAIENKEGDISALDRFLQGIDDIVNEADADGA</sequence>
<dbReference type="Pfam" id="PF10668">
    <property type="entry name" value="Phage_terminase"/>
    <property type="match status" value="1"/>
</dbReference>
<dbReference type="EMBL" id="CP018145">
    <property type="protein sequence ID" value="ASJ54418.1"/>
    <property type="molecule type" value="Genomic_DNA"/>
</dbReference>
<evidence type="ECO:0000313" key="3">
    <source>
        <dbReference type="EMBL" id="ASJ54418.1"/>
    </source>
</evidence>
<dbReference type="KEGG" id="bfm:BP422_13140"/>
<dbReference type="Proteomes" id="UP000197781">
    <property type="component" value="Chromosome"/>
</dbReference>
<evidence type="ECO:0000313" key="4">
    <source>
        <dbReference type="Proteomes" id="UP000197781"/>
    </source>
</evidence>
<reference evidence="3 4" key="1">
    <citation type="submission" date="2016-11" db="EMBL/GenBank/DDBJ databases">
        <authorList>
            <person name="Jaros S."/>
            <person name="Januszkiewicz K."/>
            <person name="Wedrychowicz H."/>
        </authorList>
    </citation>
    <scope>NUCLEOTIDE SEQUENCE [LARGE SCALE GENOMIC DNA]</scope>
    <source>
        <strain evidence="3 4">NF2</strain>
    </source>
</reference>
<feature type="domain" description="PBSX phage terminase small subunit-like N-terminal" evidence="2">
    <location>
        <begin position="1"/>
        <end position="59"/>
    </location>
</feature>
<name>A0A220MHA0_9BACL</name>
<accession>A0A220MHA0</accession>
<organism evidence="3 4">
    <name type="scientific">Brevibacillus formosus</name>
    <dbReference type="NCBI Taxonomy" id="54913"/>
    <lineage>
        <taxon>Bacteria</taxon>
        <taxon>Bacillati</taxon>
        <taxon>Bacillota</taxon>
        <taxon>Bacilli</taxon>
        <taxon>Bacillales</taxon>
        <taxon>Paenibacillaceae</taxon>
        <taxon>Brevibacillus</taxon>
    </lineage>
</organism>
<evidence type="ECO:0000259" key="2">
    <source>
        <dbReference type="Pfam" id="PF10668"/>
    </source>
</evidence>
<dbReference type="RefSeq" id="WP_088908166.1">
    <property type="nucleotide sequence ID" value="NZ_CP018145.1"/>
</dbReference>
<dbReference type="AlphaFoldDB" id="A0A220MHA0"/>
<feature type="region of interest" description="Disordered" evidence="1">
    <location>
        <begin position="77"/>
        <end position="106"/>
    </location>
</feature>
<dbReference type="InterPro" id="IPR018925">
    <property type="entry name" value="XtmA-like_N"/>
</dbReference>
<proteinExistence type="predicted"/>